<comment type="cofactor">
    <cofactor evidence="1">
        <name>FMN</name>
        <dbReference type="ChEBI" id="CHEBI:58210"/>
    </cofactor>
</comment>
<organism evidence="4 5">
    <name type="scientific">Streptomyces demainii</name>
    <dbReference type="NCBI Taxonomy" id="588122"/>
    <lineage>
        <taxon>Bacteria</taxon>
        <taxon>Bacillati</taxon>
        <taxon>Actinomycetota</taxon>
        <taxon>Actinomycetes</taxon>
        <taxon>Kitasatosporales</taxon>
        <taxon>Streptomycetaceae</taxon>
        <taxon>Streptomyces</taxon>
    </lineage>
</organism>
<evidence type="ECO:0000259" key="3">
    <source>
        <dbReference type="PROSITE" id="PS51349"/>
    </source>
</evidence>
<dbReference type="InterPro" id="IPR013785">
    <property type="entry name" value="Aldolase_TIM"/>
</dbReference>
<dbReference type="InterPro" id="IPR037396">
    <property type="entry name" value="FMN_HAD"/>
</dbReference>
<name>A0ABT9L5L1_9ACTN</name>
<evidence type="ECO:0000256" key="2">
    <source>
        <dbReference type="ARBA" id="ARBA00023002"/>
    </source>
</evidence>
<dbReference type="InterPro" id="IPR000262">
    <property type="entry name" value="FMN-dep_DH"/>
</dbReference>
<dbReference type="PROSITE" id="PS51349">
    <property type="entry name" value="FMN_HYDROXY_ACID_DH_2"/>
    <property type="match status" value="1"/>
</dbReference>
<reference evidence="4 5" key="1">
    <citation type="submission" date="2023-07" db="EMBL/GenBank/DDBJ databases">
        <title>Sequencing the genomes of 1000 actinobacteria strains.</title>
        <authorList>
            <person name="Klenk H.-P."/>
        </authorList>
    </citation>
    <scope>NUCLEOTIDE SEQUENCE [LARGE SCALE GENOMIC DNA]</scope>
    <source>
        <strain evidence="4 5">DSM 41600</strain>
    </source>
</reference>
<keyword evidence="5" id="KW-1185">Reference proteome</keyword>
<dbReference type="Proteomes" id="UP001234880">
    <property type="component" value="Unassembled WGS sequence"/>
</dbReference>
<accession>A0ABT9L5L1</accession>
<evidence type="ECO:0000256" key="1">
    <source>
        <dbReference type="ARBA" id="ARBA00001917"/>
    </source>
</evidence>
<dbReference type="Pfam" id="PF01070">
    <property type="entry name" value="FMN_dh"/>
    <property type="match status" value="1"/>
</dbReference>
<dbReference type="SUPFAM" id="SSF51395">
    <property type="entry name" value="FMN-linked oxidoreductases"/>
    <property type="match status" value="1"/>
</dbReference>
<comment type="caution">
    <text evidence="4">The sequence shown here is derived from an EMBL/GenBank/DDBJ whole genome shotgun (WGS) entry which is preliminary data.</text>
</comment>
<proteinExistence type="predicted"/>
<keyword evidence="2" id="KW-0560">Oxidoreductase</keyword>
<dbReference type="EMBL" id="JAURUE010000002">
    <property type="protein sequence ID" value="MDP9615990.1"/>
    <property type="molecule type" value="Genomic_DNA"/>
</dbReference>
<evidence type="ECO:0000313" key="5">
    <source>
        <dbReference type="Proteomes" id="UP001234880"/>
    </source>
</evidence>
<dbReference type="PANTHER" id="PTHR10578">
    <property type="entry name" value="S -2-HYDROXY-ACID OXIDASE-RELATED"/>
    <property type="match status" value="1"/>
</dbReference>
<dbReference type="PANTHER" id="PTHR10578:SF143">
    <property type="entry name" value="FMN-DEPENDENT ALPHA-HYDROXY ACID DEHYDROGENASE PB1A11.03"/>
    <property type="match status" value="1"/>
</dbReference>
<sequence length="66" mass="6862">MFQKALALGAAAVGVGRPYCYGLALGGVDGVAHVLRSLLAEADLIMDIDGYPTLKDLTPEALRFVG</sequence>
<evidence type="ECO:0000313" key="4">
    <source>
        <dbReference type="EMBL" id="MDP9615990.1"/>
    </source>
</evidence>
<protein>
    <submittedName>
        <fullName evidence="4">Isopentenyl diphosphate isomerase/L-lactate dehydrogenase-like FMN-dependent dehydrogenase</fullName>
    </submittedName>
</protein>
<feature type="domain" description="FMN hydroxy acid dehydrogenase" evidence="3">
    <location>
        <begin position="1"/>
        <end position="66"/>
    </location>
</feature>
<dbReference type="Gene3D" id="3.20.20.70">
    <property type="entry name" value="Aldolase class I"/>
    <property type="match status" value="1"/>
</dbReference>
<gene>
    <name evidence="4" type="ORF">JOF35_008328</name>
</gene>